<organism evidence="3 4">
    <name type="scientific">Novipirellula artificiosorum</name>
    <dbReference type="NCBI Taxonomy" id="2528016"/>
    <lineage>
        <taxon>Bacteria</taxon>
        <taxon>Pseudomonadati</taxon>
        <taxon>Planctomycetota</taxon>
        <taxon>Planctomycetia</taxon>
        <taxon>Pirellulales</taxon>
        <taxon>Pirellulaceae</taxon>
        <taxon>Novipirellula</taxon>
    </lineage>
</organism>
<keyword evidence="4" id="KW-1185">Reference proteome</keyword>
<dbReference type="EMBL" id="SJPV01000008">
    <property type="protein sequence ID" value="TWU34197.1"/>
    <property type="molecule type" value="Genomic_DNA"/>
</dbReference>
<reference evidence="3 4" key="1">
    <citation type="submission" date="2019-02" db="EMBL/GenBank/DDBJ databases">
        <title>Deep-cultivation of Planctomycetes and their phenomic and genomic characterization uncovers novel biology.</title>
        <authorList>
            <person name="Wiegand S."/>
            <person name="Jogler M."/>
            <person name="Boedeker C."/>
            <person name="Pinto D."/>
            <person name="Vollmers J."/>
            <person name="Rivas-Marin E."/>
            <person name="Kohn T."/>
            <person name="Peeters S.H."/>
            <person name="Heuer A."/>
            <person name="Rast P."/>
            <person name="Oberbeckmann S."/>
            <person name="Bunk B."/>
            <person name="Jeske O."/>
            <person name="Meyerdierks A."/>
            <person name="Storesund J.E."/>
            <person name="Kallscheuer N."/>
            <person name="Luecker S."/>
            <person name="Lage O.M."/>
            <person name="Pohl T."/>
            <person name="Merkel B.J."/>
            <person name="Hornburger P."/>
            <person name="Mueller R.-W."/>
            <person name="Bruemmer F."/>
            <person name="Labrenz M."/>
            <person name="Spormann A.M."/>
            <person name="Op Den Camp H."/>
            <person name="Overmann J."/>
            <person name="Amann R."/>
            <person name="Jetten M.S.M."/>
            <person name="Mascher T."/>
            <person name="Medema M.H."/>
            <person name="Devos D.P."/>
            <person name="Kaster A.-K."/>
            <person name="Ovreas L."/>
            <person name="Rohde M."/>
            <person name="Galperin M.Y."/>
            <person name="Jogler C."/>
        </authorList>
    </citation>
    <scope>NUCLEOTIDE SEQUENCE [LARGE SCALE GENOMIC DNA]</scope>
    <source>
        <strain evidence="3 4">Poly41</strain>
    </source>
</reference>
<dbReference type="Proteomes" id="UP000319143">
    <property type="component" value="Unassembled WGS sequence"/>
</dbReference>
<comment type="caution">
    <text evidence="3">The sequence shown here is derived from an EMBL/GenBank/DDBJ whole genome shotgun (WGS) entry which is preliminary data.</text>
</comment>
<keyword evidence="2" id="KW-1133">Transmembrane helix</keyword>
<sequence>MTASIRRVKNCAVDGFAVDLETQSSREPQRQQAGFSFSSVSTVPPCFRFSSVACVRFLAFGYFFESLRFPAAVFVVVSAYLTNLAFYEPLGLAAMMVTFLEETRDMEPDPVWDERLTAASSKFTELKDRAVESMSEWNDRGNRDQSGADENQ</sequence>
<evidence type="ECO:0000313" key="3">
    <source>
        <dbReference type="EMBL" id="TWU34197.1"/>
    </source>
</evidence>
<keyword evidence="2" id="KW-0472">Membrane</keyword>
<proteinExistence type="predicted"/>
<name>A0A5C6DEF6_9BACT</name>
<evidence type="ECO:0000313" key="4">
    <source>
        <dbReference type="Proteomes" id="UP000319143"/>
    </source>
</evidence>
<evidence type="ECO:0000256" key="2">
    <source>
        <dbReference type="SAM" id="Phobius"/>
    </source>
</evidence>
<accession>A0A5C6DEF6</accession>
<feature type="compositionally biased region" description="Basic and acidic residues" evidence="1">
    <location>
        <begin position="133"/>
        <end position="143"/>
    </location>
</feature>
<dbReference type="AlphaFoldDB" id="A0A5C6DEF6"/>
<protein>
    <submittedName>
        <fullName evidence="3">Uncharacterized protein</fullName>
    </submittedName>
</protein>
<feature type="transmembrane region" description="Helical" evidence="2">
    <location>
        <begin position="69"/>
        <end position="87"/>
    </location>
</feature>
<evidence type="ECO:0000256" key="1">
    <source>
        <dbReference type="SAM" id="MobiDB-lite"/>
    </source>
</evidence>
<feature type="region of interest" description="Disordered" evidence="1">
    <location>
        <begin position="133"/>
        <end position="152"/>
    </location>
</feature>
<gene>
    <name evidence="3" type="ORF">Poly41_43430</name>
</gene>
<keyword evidence="2" id="KW-0812">Transmembrane</keyword>